<organism evidence="8 9">
    <name type="scientific">Simplicispira suum</name>
    <dbReference type="NCBI Taxonomy" id="2109915"/>
    <lineage>
        <taxon>Bacteria</taxon>
        <taxon>Pseudomonadati</taxon>
        <taxon>Pseudomonadota</taxon>
        <taxon>Betaproteobacteria</taxon>
        <taxon>Burkholderiales</taxon>
        <taxon>Comamonadaceae</taxon>
        <taxon>Simplicispira</taxon>
    </lineage>
</organism>
<keyword evidence="5 7" id="KW-1133">Transmembrane helix</keyword>
<feature type="transmembrane region" description="Helical" evidence="7">
    <location>
        <begin position="328"/>
        <end position="345"/>
    </location>
</feature>
<feature type="transmembrane region" description="Helical" evidence="7">
    <location>
        <begin position="352"/>
        <end position="374"/>
    </location>
</feature>
<comment type="subcellular location">
    <subcellularLocation>
        <location evidence="1">Cell membrane</location>
        <topology evidence="1">Multi-pass membrane protein</topology>
    </subcellularLocation>
</comment>
<dbReference type="AlphaFoldDB" id="A0A2S0MZ84"/>
<reference evidence="8 9" key="1">
    <citation type="submission" date="2018-03" db="EMBL/GenBank/DDBJ databases">
        <title>Genome sequencing of Simplicispira sp.</title>
        <authorList>
            <person name="Kim S.-J."/>
            <person name="Heo J."/>
            <person name="Kwon S.-W."/>
        </authorList>
    </citation>
    <scope>NUCLEOTIDE SEQUENCE [LARGE SCALE GENOMIC DNA]</scope>
    <source>
        <strain evidence="8 9">SC1-8</strain>
    </source>
</reference>
<gene>
    <name evidence="8" type="ORF">C6571_07240</name>
</gene>
<proteinExistence type="inferred from homology"/>
<dbReference type="InterPro" id="IPR018383">
    <property type="entry name" value="UPF0324_pro"/>
</dbReference>
<dbReference type="Proteomes" id="UP000239326">
    <property type="component" value="Chromosome"/>
</dbReference>
<evidence type="ECO:0000256" key="1">
    <source>
        <dbReference type="ARBA" id="ARBA00004651"/>
    </source>
</evidence>
<keyword evidence="6 7" id="KW-0472">Membrane</keyword>
<dbReference type="Pfam" id="PF03601">
    <property type="entry name" value="Cons_hypoth698"/>
    <property type="match status" value="1"/>
</dbReference>
<feature type="transmembrane region" description="Helical" evidence="7">
    <location>
        <begin position="151"/>
        <end position="169"/>
    </location>
</feature>
<evidence type="ECO:0000256" key="2">
    <source>
        <dbReference type="ARBA" id="ARBA00007977"/>
    </source>
</evidence>
<feature type="transmembrane region" description="Helical" evidence="7">
    <location>
        <begin position="57"/>
        <end position="75"/>
    </location>
</feature>
<evidence type="ECO:0000256" key="4">
    <source>
        <dbReference type="ARBA" id="ARBA00022692"/>
    </source>
</evidence>
<protein>
    <submittedName>
        <fullName evidence="8">YeiH family putative sulfate export transporter</fullName>
    </submittedName>
</protein>
<feature type="transmembrane region" description="Helical" evidence="7">
    <location>
        <begin position="181"/>
        <end position="202"/>
    </location>
</feature>
<dbReference type="GO" id="GO:0005886">
    <property type="term" value="C:plasma membrane"/>
    <property type="evidence" value="ECO:0007669"/>
    <property type="project" value="UniProtKB-SubCell"/>
</dbReference>
<dbReference type="NCBIfam" id="TIGR00698">
    <property type="entry name" value="YeiH family putative sulfate export transporter"/>
    <property type="match status" value="1"/>
</dbReference>
<feature type="transmembrane region" description="Helical" evidence="7">
    <location>
        <begin position="292"/>
        <end position="308"/>
    </location>
</feature>
<dbReference type="KEGG" id="simp:C6571_07240"/>
<keyword evidence="4 7" id="KW-0812">Transmembrane</keyword>
<keyword evidence="3" id="KW-1003">Cell membrane</keyword>
<evidence type="ECO:0000256" key="6">
    <source>
        <dbReference type="ARBA" id="ARBA00023136"/>
    </source>
</evidence>
<feature type="transmembrane region" description="Helical" evidence="7">
    <location>
        <begin position="119"/>
        <end position="145"/>
    </location>
</feature>
<accession>A0A2S0MZ84</accession>
<dbReference type="OrthoDB" id="9805703at2"/>
<dbReference type="RefSeq" id="WP_106446093.1">
    <property type="nucleotide sequence ID" value="NZ_CP027669.1"/>
</dbReference>
<evidence type="ECO:0000256" key="7">
    <source>
        <dbReference type="SAM" id="Phobius"/>
    </source>
</evidence>
<dbReference type="PANTHER" id="PTHR30106">
    <property type="entry name" value="INNER MEMBRANE PROTEIN YEIH-RELATED"/>
    <property type="match status" value="1"/>
</dbReference>
<dbReference type="PANTHER" id="PTHR30106:SF2">
    <property type="entry name" value="UPF0324 INNER MEMBRANE PROTEIN YEIH"/>
    <property type="match status" value="1"/>
</dbReference>
<dbReference type="InterPro" id="IPR004630">
    <property type="entry name" value="UPF0324_YeiH-like"/>
</dbReference>
<evidence type="ECO:0000313" key="9">
    <source>
        <dbReference type="Proteomes" id="UP000239326"/>
    </source>
</evidence>
<comment type="similarity">
    <text evidence="2">Belongs to the UPF0324 family.</text>
</comment>
<evidence type="ECO:0000256" key="3">
    <source>
        <dbReference type="ARBA" id="ARBA00022475"/>
    </source>
</evidence>
<keyword evidence="9" id="KW-1185">Reference proteome</keyword>
<feature type="transmembrane region" description="Helical" evidence="7">
    <location>
        <begin position="31"/>
        <end position="51"/>
    </location>
</feature>
<evidence type="ECO:0000313" key="8">
    <source>
        <dbReference type="EMBL" id="AVO41107.1"/>
    </source>
</evidence>
<name>A0A2S0MZ84_9BURK</name>
<evidence type="ECO:0000256" key="5">
    <source>
        <dbReference type="ARBA" id="ARBA00022989"/>
    </source>
</evidence>
<feature type="transmembrane region" description="Helical" evidence="7">
    <location>
        <begin position="253"/>
        <end position="271"/>
    </location>
</feature>
<sequence length="379" mass="39020">MAHLTESRLLSGAHWSASARSAQGTDLRGHALRLLPGLCLSAVLAAAAMALGRIDWLAAHGLSALTLAIVLGMLVGNTVYPRFAAASGPGVQASKQQLLRLGIVLYGLRLTTQDIGQMGWAGVVVDALVLCSTFGLACWIGVRWLGLERESAMLIGAGSSICGAAAVLATEPVVKARAEQVTVAVATVVVFGTLSIFLYPALFQLNQAWGVIPGGAKGFGQYAGSTIHEVAQVVAAAQSIGPEAADTAVIAKMVRVMMLAPFLLLLSGWMARAAGGRAAKGAGGAVAGKGKITVPWFAFGFLAVVLLNSQQWLPAPFVHLVTEIDTGLLAMAMAALGLSTHFGAIRKAGAKPLLLALILFGWLLAGGALINHWVPVVLG</sequence>
<dbReference type="EMBL" id="CP027669">
    <property type="protein sequence ID" value="AVO41107.1"/>
    <property type="molecule type" value="Genomic_DNA"/>
</dbReference>